<keyword evidence="11" id="KW-1185">Reference proteome</keyword>
<evidence type="ECO:0000313" key="5">
    <source>
        <dbReference type="EMBL" id="CAF3505342.1"/>
    </source>
</evidence>
<dbReference type="Proteomes" id="UP000663851">
    <property type="component" value="Unassembled WGS sequence"/>
</dbReference>
<dbReference type="EMBL" id="CAJNYT010000181">
    <property type="protein sequence ID" value="CAF3336772.1"/>
    <property type="molecule type" value="Genomic_DNA"/>
</dbReference>
<evidence type="ECO:0000313" key="6">
    <source>
        <dbReference type="EMBL" id="CAF4524609.1"/>
    </source>
</evidence>
<evidence type="ECO:0000313" key="3">
    <source>
        <dbReference type="EMBL" id="CAF3336772.1"/>
    </source>
</evidence>
<dbReference type="EMBL" id="CAJNYU010002095">
    <property type="protein sequence ID" value="CAF3505342.1"/>
    <property type="molecule type" value="Genomic_DNA"/>
</dbReference>
<feature type="compositionally biased region" description="Polar residues" evidence="1">
    <location>
        <begin position="104"/>
        <end position="129"/>
    </location>
</feature>
<feature type="compositionally biased region" description="Polar residues" evidence="1">
    <location>
        <begin position="8"/>
        <end position="30"/>
    </location>
</feature>
<evidence type="ECO:0000256" key="1">
    <source>
        <dbReference type="SAM" id="MobiDB-lite"/>
    </source>
</evidence>
<dbReference type="Proteomes" id="UP000663869">
    <property type="component" value="Unassembled WGS sequence"/>
</dbReference>
<evidence type="ECO:0000313" key="8">
    <source>
        <dbReference type="EMBL" id="CAF4549071.1"/>
    </source>
</evidence>
<evidence type="ECO:0000313" key="9">
    <source>
        <dbReference type="EMBL" id="CAF4760347.1"/>
    </source>
</evidence>
<evidence type="ECO:0000313" key="10">
    <source>
        <dbReference type="Proteomes" id="UP000663848"/>
    </source>
</evidence>
<evidence type="ECO:0000313" key="11">
    <source>
        <dbReference type="Proteomes" id="UP000663873"/>
    </source>
</evidence>
<dbReference type="EMBL" id="CAJOBR010003968">
    <property type="protein sequence ID" value="CAF4760347.1"/>
    <property type="molecule type" value="Genomic_DNA"/>
</dbReference>
<dbReference type="Proteomes" id="UP000663848">
    <property type="component" value="Unassembled WGS sequence"/>
</dbReference>
<dbReference type="Proteomes" id="UP000663862">
    <property type="component" value="Unassembled WGS sequence"/>
</dbReference>
<dbReference type="EMBL" id="CAJOBP010007946">
    <property type="protein sequence ID" value="CAF4524609.1"/>
    <property type="molecule type" value="Genomic_DNA"/>
</dbReference>
<dbReference type="Proteomes" id="UP000663865">
    <property type="component" value="Unassembled WGS sequence"/>
</dbReference>
<dbReference type="EMBL" id="CAJNYD010000814">
    <property type="protein sequence ID" value="CAF3300090.1"/>
    <property type="molecule type" value="Genomic_DNA"/>
</dbReference>
<dbReference type="EMBL" id="CAJOBQ010002229">
    <property type="protein sequence ID" value="CAF4547370.1"/>
    <property type="molecule type" value="Genomic_DNA"/>
</dbReference>
<proteinExistence type="predicted"/>
<gene>
    <name evidence="5" type="ORF">FME351_LOCUS17039</name>
    <name evidence="3" type="ORF">GRG538_LOCUS4236</name>
    <name evidence="8" type="ORF">HFQ381_LOCUS30770</name>
    <name evidence="4" type="ORF">KIK155_LOCUS12198</name>
    <name evidence="2" type="ORF">LUA448_LOCUS7992</name>
    <name evidence="9" type="ORF">QYT958_LOCUS21582</name>
    <name evidence="7" type="ORF">TSG867_LOCUS24405</name>
    <name evidence="6" type="ORF">UJA718_LOCUS27820</name>
</gene>
<feature type="compositionally biased region" description="Low complexity" evidence="1">
    <location>
        <begin position="74"/>
        <end position="96"/>
    </location>
</feature>
<name>A0A821M3H3_9BILA</name>
<dbReference type="Proteomes" id="UP000663833">
    <property type="component" value="Unassembled WGS sequence"/>
</dbReference>
<dbReference type="EMBL" id="CAJOBO010005692">
    <property type="protein sequence ID" value="CAF4549071.1"/>
    <property type="molecule type" value="Genomic_DNA"/>
</dbReference>
<organism evidence="9 10">
    <name type="scientific">Rotaria socialis</name>
    <dbReference type="NCBI Taxonomy" id="392032"/>
    <lineage>
        <taxon>Eukaryota</taxon>
        <taxon>Metazoa</taxon>
        <taxon>Spiralia</taxon>
        <taxon>Gnathifera</taxon>
        <taxon>Rotifera</taxon>
        <taxon>Eurotatoria</taxon>
        <taxon>Bdelloidea</taxon>
        <taxon>Philodinida</taxon>
        <taxon>Philodinidae</taxon>
        <taxon>Rotaria</taxon>
    </lineage>
</organism>
<sequence>MYHHPHFTYNQQQHGNPSNISTKNQQLTTSGDAHPLIKNRARHQCTQNGVTPMESDDNEEQFITVIKKKKKKNSTSSCNTDQSTSSSNTDSGTSNGKPPHKAISANSQAQTRTNEYTSTNTKASTTEISDQSRRSQKRVLHFLHSLSSSTMMSMKKP</sequence>
<feature type="region of interest" description="Disordered" evidence="1">
    <location>
        <begin position="67"/>
        <end position="138"/>
    </location>
</feature>
<evidence type="ECO:0000313" key="7">
    <source>
        <dbReference type="EMBL" id="CAF4547370.1"/>
    </source>
</evidence>
<dbReference type="AlphaFoldDB" id="A0A821M3H3"/>
<protein>
    <submittedName>
        <fullName evidence="9">Uncharacterized protein</fullName>
    </submittedName>
</protein>
<evidence type="ECO:0000313" key="2">
    <source>
        <dbReference type="EMBL" id="CAF3300090.1"/>
    </source>
</evidence>
<dbReference type="EMBL" id="CAJNYV010001971">
    <property type="protein sequence ID" value="CAF3448439.1"/>
    <property type="molecule type" value="Genomic_DNA"/>
</dbReference>
<dbReference type="Proteomes" id="UP000663872">
    <property type="component" value="Unassembled WGS sequence"/>
</dbReference>
<evidence type="ECO:0000313" key="4">
    <source>
        <dbReference type="EMBL" id="CAF3448439.1"/>
    </source>
</evidence>
<feature type="region of interest" description="Disordered" evidence="1">
    <location>
        <begin position="1"/>
        <end position="30"/>
    </location>
</feature>
<dbReference type="Proteomes" id="UP000663873">
    <property type="component" value="Unassembled WGS sequence"/>
</dbReference>
<comment type="caution">
    <text evidence="9">The sequence shown here is derived from an EMBL/GenBank/DDBJ whole genome shotgun (WGS) entry which is preliminary data.</text>
</comment>
<reference evidence="9" key="1">
    <citation type="submission" date="2021-02" db="EMBL/GenBank/DDBJ databases">
        <authorList>
            <person name="Nowell W R."/>
        </authorList>
    </citation>
    <scope>NUCLEOTIDE SEQUENCE</scope>
</reference>
<accession>A0A821M3H3</accession>